<organism evidence="3 4">
    <name type="scientific">Aquatica leii</name>
    <dbReference type="NCBI Taxonomy" id="1421715"/>
    <lineage>
        <taxon>Eukaryota</taxon>
        <taxon>Metazoa</taxon>
        <taxon>Ecdysozoa</taxon>
        <taxon>Arthropoda</taxon>
        <taxon>Hexapoda</taxon>
        <taxon>Insecta</taxon>
        <taxon>Pterygota</taxon>
        <taxon>Neoptera</taxon>
        <taxon>Endopterygota</taxon>
        <taxon>Coleoptera</taxon>
        <taxon>Polyphaga</taxon>
        <taxon>Elateriformia</taxon>
        <taxon>Elateroidea</taxon>
        <taxon>Lampyridae</taxon>
        <taxon>Luciolinae</taxon>
        <taxon>Aquatica</taxon>
    </lineage>
</organism>
<reference evidence="4" key="1">
    <citation type="submission" date="2023-01" db="EMBL/GenBank/DDBJ databases">
        <title>Key to firefly adult light organ development and bioluminescence: homeobox transcription factors regulate luciferase expression and transportation to peroxisome.</title>
        <authorList>
            <person name="Fu X."/>
        </authorList>
    </citation>
    <scope>NUCLEOTIDE SEQUENCE [LARGE SCALE GENOMIC DNA]</scope>
</reference>
<evidence type="ECO:0000313" key="4">
    <source>
        <dbReference type="Proteomes" id="UP001353858"/>
    </source>
</evidence>
<dbReference type="Proteomes" id="UP001353858">
    <property type="component" value="Unassembled WGS sequence"/>
</dbReference>
<dbReference type="InterPro" id="IPR032396">
    <property type="entry name" value="SAS-6_N"/>
</dbReference>
<gene>
    <name evidence="3" type="ORF">RN001_010531</name>
</gene>
<sequence length="457" mass="53206">MTSSSSSCSLNWDRSDCSNVIYNNQHIIDIFNLNRSVTPKNISILITNQTNAIKIKLRDAVEYGFNYTALIDWAKFEFIRNEQCLDITYEEFQPQIIDLLNQTSLKQMQMRLDVTDTKCKLIFYEKSRLKSLIFLTIDLELTNQKEVIEELSDSIYQLQNFNKSLTTQLSTTKNQLFETESMLKTAVNKSSMIEKQFYKDLELILQTFLLRINATEVNISTELEKLTKRHQKLLGNLEVVKNDSRLKNESGARLLLNVQNLRIENEKQQRVINELKTEMDALKVGKTKIEEICEQLKIDSAAKEASLETLQKQMNELRRDMQDATLIIAQKTKTNDEIGKDLMEANRLLVNFNTQYDVLSNEIEELKERISCKDEVIKEQAVELDKLKRDYRNLCETNNSDEVNTVRLELNSSRQRIEELEKQYRDVVKVNGLLTKKLSNGELCDVRNINLPFHSKS</sequence>
<dbReference type="EMBL" id="JARPUR010000004">
    <property type="protein sequence ID" value="KAK4878025.1"/>
    <property type="molecule type" value="Genomic_DNA"/>
</dbReference>
<protein>
    <recommendedName>
        <fullName evidence="2">Spindle assembly abnormal protein 6 N-terminal domain-containing protein</fullName>
    </recommendedName>
</protein>
<accession>A0AAN7SQD1</accession>
<feature type="domain" description="Spindle assembly abnormal protein 6 N-terminal" evidence="2">
    <location>
        <begin position="40"/>
        <end position="139"/>
    </location>
</feature>
<dbReference type="Gene3D" id="2.170.210.20">
    <property type="entry name" value="Spindle assembly abnormal protein 6, N-terminal domain"/>
    <property type="match status" value="1"/>
</dbReference>
<dbReference type="InterPro" id="IPR038558">
    <property type="entry name" value="SAS-6_N_sf"/>
</dbReference>
<keyword evidence="4" id="KW-1185">Reference proteome</keyword>
<dbReference type="AlphaFoldDB" id="A0AAN7SQD1"/>
<comment type="caution">
    <text evidence="3">The sequence shown here is derived from an EMBL/GenBank/DDBJ whole genome shotgun (WGS) entry which is preliminary data.</text>
</comment>
<proteinExistence type="predicted"/>
<keyword evidence="1" id="KW-0175">Coiled coil</keyword>
<evidence type="ECO:0000313" key="3">
    <source>
        <dbReference type="EMBL" id="KAK4878025.1"/>
    </source>
</evidence>
<feature type="coiled-coil region" evidence="1">
    <location>
        <begin position="223"/>
        <end position="430"/>
    </location>
</feature>
<dbReference type="Pfam" id="PF16531">
    <property type="entry name" value="SAS-6_N"/>
    <property type="match status" value="1"/>
</dbReference>
<name>A0AAN7SQD1_9COLE</name>
<evidence type="ECO:0000256" key="1">
    <source>
        <dbReference type="SAM" id="Coils"/>
    </source>
</evidence>
<evidence type="ECO:0000259" key="2">
    <source>
        <dbReference type="Pfam" id="PF16531"/>
    </source>
</evidence>